<dbReference type="PhylomeDB" id="Q5JHD2"/>
<dbReference type="EMBL" id="AP006878">
    <property type="protein sequence ID" value="BAD84937.1"/>
    <property type="molecule type" value="Genomic_DNA"/>
</dbReference>
<keyword evidence="2" id="KW-1133">Transmembrane helix</keyword>
<keyword evidence="1" id="KW-0813">Transport</keyword>
<dbReference type="HOGENOM" id="CLU_077931_3_0_2"/>
<dbReference type="RefSeq" id="WP_011249699.1">
    <property type="nucleotide sequence ID" value="NC_006624.1"/>
</dbReference>
<dbReference type="eggNOG" id="arCOG02986">
    <property type="taxonomic scope" value="Archaea"/>
</dbReference>
<dbReference type="PANTHER" id="PTHR34295:SF1">
    <property type="entry name" value="BIOTIN TRANSPORTER BIOY"/>
    <property type="match status" value="1"/>
</dbReference>
<dbReference type="GO" id="GO:0005886">
    <property type="term" value="C:plasma membrane"/>
    <property type="evidence" value="ECO:0007669"/>
    <property type="project" value="UniProtKB-SubCell"/>
</dbReference>
<dbReference type="PATRIC" id="fig|69014.16.peg.728"/>
<gene>
    <name evidence="3" type="ordered locus">TK0748</name>
</gene>
<keyword evidence="1" id="KW-1003">Cell membrane</keyword>
<dbReference type="PIRSF" id="PIRSF016661">
    <property type="entry name" value="BioY"/>
    <property type="match status" value="1"/>
</dbReference>
<reference evidence="3 4" key="1">
    <citation type="journal article" date="2005" name="Genome Res.">
        <title>Complete genome sequence of the hyperthermophilic archaeon Thermococcus kodakaraensis KOD1 and comparison with Pyrococcus genomes.</title>
        <authorList>
            <person name="Fukui T."/>
            <person name="Atomi H."/>
            <person name="Kanai T."/>
            <person name="Matsumi R."/>
            <person name="Fujiwara S."/>
            <person name="Imanaka T."/>
        </authorList>
    </citation>
    <scope>NUCLEOTIDE SEQUENCE [LARGE SCALE GENOMIC DNA]</scope>
    <source>
        <strain evidence="4">ATCC BAA-918 / JCM 12380 / KOD1</strain>
    </source>
</reference>
<dbReference type="OrthoDB" id="50443at2157"/>
<evidence type="ECO:0000313" key="4">
    <source>
        <dbReference type="Proteomes" id="UP000000536"/>
    </source>
</evidence>
<organism evidence="3 4">
    <name type="scientific">Thermococcus kodakarensis (strain ATCC BAA-918 / JCM 12380 / KOD1)</name>
    <name type="common">Pyrococcus kodakaraensis (strain KOD1)</name>
    <dbReference type="NCBI Taxonomy" id="69014"/>
    <lineage>
        <taxon>Archaea</taxon>
        <taxon>Methanobacteriati</taxon>
        <taxon>Methanobacteriota</taxon>
        <taxon>Thermococci</taxon>
        <taxon>Thermococcales</taxon>
        <taxon>Thermococcaceae</taxon>
        <taxon>Thermococcus</taxon>
    </lineage>
</organism>
<feature type="transmembrane region" description="Helical" evidence="2">
    <location>
        <begin position="108"/>
        <end position="130"/>
    </location>
</feature>
<feature type="transmembrane region" description="Helical" evidence="2">
    <location>
        <begin position="59"/>
        <end position="79"/>
    </location>
</feature>
<dbReference type="Proteomes" id="UP000000536">
    <property type="component" value="Chromosome"/>
</dbReference>
<sequence length="169" mass="17579">MNAREVAYAGIFIALIAVSAQISVNIGPVPLTFQVFAVLLTGLLLGPRLGFLSVLSYDIAGAIGLPVFAGFTGGIAHLYGPTGGYLLAFPIAAFMAGLSKGKGGKAKLVASLVAIALIYVLGWLRLGLYFGGNFGKAFELGVAPFVIPDLIKALIAVEISEVVERRLEL</sequence>
<dbReference type="InterPro" id="IPR003784">
    <property type="entry name" value="BioY"/>
</dbReference>
<dbReference type="AlphaFoldDB" id="Q5JHD2"/>
<dbReference type="Gene3D" id="1.10.1760.20">
    <property type="match status" value="1"/>
</dbReference>
<feature type="transmembrane region" description="Helical" evidence="2">
    <location>
        <begin position="85"/>
        <end position="101"/>
    </location>
</feature>
<dbReference type="KEGG" id="tko:TK0748"/>
<dbReference type="InParanoid" id="Q5JHD2"/>
<evidence type="ECO:0000256" key="2">
    <source>
        <dbReference type="SAM" id="Phobius"/>
    </source>
</evidence>
<dbReference type="EnsemblBacteria" id="BAD84937">
    <property type="protein sequence ID" value="BAD84937"/>
    <property type="gene ID" value="TK0748"/>
</dbReference>
<dbReference type="Pfam" id="PF02632">
    <property type="entry name" value="BioY"/>
    <property type="match status" value="1"/>
</dbReference>
<accession>Q5JHD2</accession>
<keyword evidence="2" id="KW-0812">Transmembrane</keyword>
<keyword evidence="4" id="KW-1185">Reference proteome</keyword>
<evidence type="ECO:0000256" key="1">
    <source>
        <dbReference type="PIRNR" id="PIRNR016661"/>
    </source>
</evidence>
<keyword evidence="1 2" id="KW-0472">Membrane</keyword>
<name>Q5JHD2_THEKO</name>
<dbReference type="GO" id="GO:0015225">
    <property type="term" value="F:biotin transmembrane transporter activity"/>
    <property type="evidence" value="ECO:0007669"/>
    <property type="project" value="UniProtKB-UniRule"/>
</dbReference>
<dbReference type="PANTHER" id="PTHR34295">
    <property type="entry name" value="BIOTIN TRANSPORTER BIOY"/>
    <property type="match status" value="1"/>
</dbReference>
<dbReference type="STRING" id="69014.TK0748"/>
<comment type="similarity">
    <text evidence="1">Belongs to the BioY family.</text>
</comment>
<dbReference type="GeneID" id="78447262"/>
<protein>
    <submittedName>
        <fullName evidence="3">Biotin biosynthesis protein BioY</fullName>
    </submittedName>
</protein>
<proteinExistence type="inferred from homology"/>
<evidence type="ECO:0000313" key="3">
    <source>
        <dbReference type="EMBL" id="BAD84937.1"/>
    </source>
</evidence>
<comment type="subcellular location">
    <subcellularLocation>
        <location evidence="1">Cell membrane</location>
        <topology evidence="1">Multi-pass membrane protein</topology>
    </subcellularLocation>
</comment>